<dbReference type="Proteomes" id="UP000748752">
    <property type="component" value="Unassembled WGS sequence"/>
</dbReference>
<keyword evidence="5" id="KW-1185">Reference proteome</keyword>
<sequence length="592" mass="61824">MWQNKVTVPRILPAILVAALLAAGCGRQSTPAAEPSPATSSPATSSPAAPSLVELTIDGAHAALSQGRLSCEGLTRGYLARIQTFDPPPEPGADAEQPPSRTQAPAAPEAADNGPVGRLEVPASPADALNAIIAVNPEALDRARALDAEQARLGRLRTLHCMPVILKDNFDTADMPTEAGSAALAGTVPPDDAFMVRQLRAAGAIVLAKANMGEWAFSPYRTISSTHGETRNAYDLSRVPAGSSGGTASAIAASLGIIGMGTDTGNSIRGPASHSGLVGIRSTLGATSRDGILPLLANRDVGGPLMRTVRDTAIVFSVLAGPDPADPITQAARGRAPDNYRAFLRSDGLRGARLGVLRALVDTDTADPKVVAVFERALADLERAGATLVDPFTIPRFTALTNATGFCSRFRYDLDRYLISLGPAAPVRSLDAIVAAGLFLPRHAGAMQWAMSVDAAPAKQEPPCVDVQGDPRRRALLQGVVSAMDQTGVDAILYPTWTNPPGRIGDDDSPRGNNSPVIAPHSGQPAITVPMGHTVSGLPLGLQLLARPFDEAKLFQYAYAYEQATRHRRPPPGFGPLPHPPSQPAARVPGHR</sequence>
<feature type="chain" id="PRO_5046267338" evidence="2">
    <location>
        <begin position="33"/>
        <end position="592"/>
    </location>
</feature>
<dbReference type="InterPro" id="IPR023631">
    <property type="entry name" value="Amidase_dom"/>
</dbReference>
<feature type="region of interest" description="Disordered" evidence="1">
    <location>
        <begin position="499"/>
        <end position="525"/>
    </location>
</feature>
<feature type="signal peptide" evidence="2">
    <location>
        <begin position="1"/>
        <end position="32"/>
    </location>
</feature>
<protein>
    <submittedName>
        <fullName evidence="4">Amidase</fullName>
    </submittedName>
</protein>
<evidence type="ECO:0000313" key="5">
    <source>
        <dbReference type="Proteomes" id="UP000748752"/>
    </source>
</evidence>
<feature type="compositionally biased region" description="Pro residues" evidence="1">
    <location>
        <begin position="571"/>
        <end position="583"/>
    </location>
</feature>
<evidence type="ECO:0000313" key="4">
    <source>
        <dbReference type="EMBL" id="MBK1631376.1"/>
    </source>
</evidence>
<evidence type="ECO:0000256" key="2">
    <source>
        <dbReference type="SAM" id="SignalP"/>
    </source>
</evidence>
<feature type="region of interest" description="Disordered" evidence="1">
    <location>
        <begin position="566"/>
        <end position="592"/>
    </location>
</feature>
<dbReference type="InterPro" id="IPR036928">
    <property type="entry name" value="AS_sf"/>
</dbReference>
<accession>A0ABS1CJ37</accession>
<evidence type="ECO:0000256" key="1">
    <source>
        <dbReference type="SAM" id="MobiDB-lite"/>
    </source>
</evidence>
<feature type="region of interest" description="Disordered" evidence="1">
    <location>
        <begin position="27"/>
        <end position="49"/>
    </location>
</feature>
<dbReference type="Gene3D" id="3.90.1300.10">
    <property type="entry name" value="Amidase signature (AS) domain"/>
    <property type="match status" value="1"/>
</dbReference>
<reference evidence="4 5" key="1">
    <citation type="journal article" date="2020" name="Microorganisms">
        <title>Osmotic Adaptation and Compatible Solute Biosynthesis of Phototrophic Bacteria as Revealed from Genome Analyses.</title>
        <authorList>
            <person name="Imhoff J.F."/>
            <person name="Rahn T."/>
            <person name="Kunzel S."/>
            <person name="Keller A."/>
            <person name="Neulinger S.C."/>
        </authorList>
    </citation>
    <scope>NUCLEOTIDE SEQUENCE [LARGE SCALE GENOMIC DNA]</scope>
    <source>
        <strain evidence="4 5">DSM 6210</strain>
    </source>
</reference>
<gene>
    <name evidence="4" type="ORF">CKO31_11615</name>
</gene>
<dbReference type="PROSITE" id="PS51257">
    <property type="entry name" value="PROKAR_LIPOPROTEIN"/>
    <property type="match status" value="1"/>
</dbReference>
<evidence type="ECO:0000259" key="3">
    <source>
        <dbReference type="Pfam" id="PF01425"/>
    </source>
</evidence>
<name>A0ABS1CJ37_9GAMM</name>
<dbReference type="SUPFAM" id="SSF75304">
    <property type="entry name" value="Amidase signature (AS) enzymes"/>
    <property type="match status" value="1"/>
</dbReference>
<feature type="region of interest" description="Disordered" evidence="1">
    <location>
        <begin position="82"/>
        <end position="121"/>
    </location>
</feature>
<proteinExistence type="predicted"/>
<dbReference type="EMBL" id="NRRV01000025">
    <property type="protein sequence ID" value="MBK1631376.1"/>
    <property type="molecule type" value="Genomic_DNA"/>
</dbReference>
<feature type="domain" description="Amidase" evidence="3">
    <location>
        <begin position="127"/>
        <end position="554"/>
    </location>
</feature>
<dbReference type="PANTHER" id="PTHR42678:SF34">
    <property type="entry name" value="OS04G0183300 PROTEIN"/>
    <property type="match status" value="1"/>
</dbReference>
<comment type="caution">
    <text evidence="4">The sequence shown here is derived from an EMBL/GenBank/DDBJ whole genome shotgun (WGS) entry which is preliminary data.</text>
</comment>
<organism evidence="4 5">
    <name type="scientific">Thiohalocapsa halophila</name>
    <dbReference type="NCBI Taxonomy" id="69359"/>
    <lineage>
        <taxon>Bacteria</taxon>
        <taxon>Pseudomonadati</taxon>
        <taxon>Pseudomonadota</taxon>
        <taxon>Gammaproteobacteria</taxon>
        <taxon>Chromatiales</taxon>
        <taxon>Chromatiaceae</taxon>
        <taxon>Thiohalocapsa</taxon>
    </lineage>
</organism>
<keyword evidence="2" id="KW-0732">Signal</keyword>
<dbReference type="PANTHER" id="PTHR42678">
    <property type="entry name" value="AMIDASE"/>
    <property type="match status" value="1"/>
</dbReference>
<dbReference type="Pfam" id="PF01425">
    <property type="entry name" value="Amidase"/>
    <property type="match status" value="1"/>
</dbReference>